<dbReference type="PaxDb" id="4577-GRMZM2G323413_P01"/>
<gene>
    <name evidence="1" type="ORF">ZEAMMB73_Zm00001d010005</name>
</gene>
<name>A0A1D6FNI9_MAIZE</name>
<accession>A0A1D6FNI9</accession>
<dbReference type="AlphaFoldDB" id="A0A1D6FNI9"/>
<proteinExistence type="predicted"/>
<protein>
    <submittedName>
        <fullName evidence="1">Uncharacterized protein</fullName>
    </submittedName>
</protein>
<evidence type="ECO:0000313" key="1">
    <source>
        <dbReference type="EMBL" id="AQK93222.1"/>
    </source>
</evidence>
<reference evidence="1" key="1">
    <citation type="submission" date="2015-12" db="EMBL/GenBank/DDBJ databases">
        <title>Update maize B73 reference genome by single molecule sequencing technologies.</title>
        <authorList>
            <consortium name="Maize Genome Sequencing Project"/>
            <person name="Ware D."/>
        </authorList>
    </citation>
    <scope>NUCLEOTIDE SEQUENCE</scope>
    <source>
        <tissue evidence="1">Seedling</tissue>
    </source>
</reference>
<sequence length="110" mass="11839">MPAFSSPAVAISLRLLPPPRAVELPPCAVRPVERSLLRAAVFQCSLCLLERTPSALDSLAFAPWSFARRSLFRSALSLLALDAQLPSSRPGRIQLQLAEVPPTAVSLKPP</sequence>
<organism evidence="1">
    <name type="scientific">Zea mays</name>
    <name type="common">Maize</name>
    <dbReference type="NCBI Taxonomy" id="4577"/>
    <lineage>
        <taxon>Eukaryota</taxon>
        <taxon>Viridiplantae</taxon>
        <taxon>Streptophyta</taxon>
        <taxon>Embryophyta</taxon>
        <taxon>Tracheophyta</taxon>
        <taxon>Spermatophyta</taxon>
        <taxon>Magnoliopsida</taxon>
        <taxon>Liliopsida</taxon>
        <taxon>Poales</taxon>
        <taxon>Poaceae</taxon>
        <taxon>PACMAD clade</taxon>
        <taxon>Panicoideae</taxon>
        <taxon>Andropogonodae</taxon>
        <taxon>Andropogoneae</taxon>
        <taxon>Tripsacinae</taxon>
        <taxon>Zea</taxon>
    </lineage>
</organism>
<dbReference type="InParanoid" id="A0A1D6FNI9"/>
<dbReference type="EMBL" id="CM000784">
    <property type="protein sequence ID" value="AQK93222.1"/>
    <property type="molecule type" value="Genomic_DNA"/>
</dbReference>